<feature type="non-terminal residue" evidence="2">
    <location>
        <position position="1"/>
    </location>
</feature>
<comment type="caution">
    <text evidence="2">The sequence shown here is derived from an EMBL/GenBank/DDBJ whole genome shotgun (WGS) entry which is preliminary data.</text>
</comment>
<evidence type="ECO:0000313" key="3">
    <source>
        <dbReference type="Proteomes" id="UP000286415"/>
    </source>
</evidence>
<name>A0A3R7ENG0_CLOSI</name>
<organism evidence="2 3">
    <name type="scientific">Clonorchis sinensis</name>
    <name type="common">Chinese liver fluke</name>
    <dbReference type="NCBI Taxonomy" id="79923"/>
    <lineage>
        <taxon>Eukaryota</taxon>
        <taxon>Metazoa</taxon>
        <taxon>Spiralia</taxon>
        <taxon>Lophotrochozoa</taxon>
        <taxon>Platyhelminthes</taxon>
        <taxon>Trematoda</taxon>
        <taxon>Digenea</taxon>
        <taxon>Opisthorchiida</taxon>
        <taxon>Opisthorchiata</taxon>
        <taxon>Opisthorchiidae</taxon>
        <taxon>Clonorchis</taxon>
    </lineage>
</organism>
<proteinExistence type="predicted"/>
<evidence type="ECO:0000313" key="2">
    <source>
        <dbReference type="EMBL" id="KAG5446548.1"/>
    </source>
</evidence>
<reference evidence="2 3" key="2">
    <citation type="journal article" date="2021" name="Genomics">
        <title>High-quality reference genome for Clonorchis sinensis.</title>
        <authorList>
            <person name="Young N.D."/>
            <person name="Stroehlein A.J."/>
            <person name="Kinkar L."/>
            <person name="Wang T."/>
            <person name="Sohn W.M."/>
            <person name="Chang B.C.H."/>
            <person name="Kaur P."/>
            <person name="Weisz D."/>
            <person name="Dudchenko O."/>
            <person name="Aiden E.L."/>
            <person name="Korhonen P.K."/>
            <person name="Gasser R.B."/>
        </authorList>
    </citation>
    <scope>NUCLEOTIDE SEQUENCE [LARGE SCALE GENOMIC DNA]</scope>
    <source>
        <strain evidence="2">Cs-k2</strain>
    </source>
</reference>
<gene>
    <name evidence="2" type="ORF">CSKR_101515</name>
</gene>
<dbReference type="Proteomes" id="UP000286415">
    <property type="component" value="Unassembled WGS sequence"/>
</dbReference>
<protein>
    <submittedName>
        <fullName evidence="2">Uncharacterized protein</fullName>
    </submittedName>
</protein>
<evidence type="ECO:0000256" key="1">
    <source>
        <dbReference type="SAM" id="MobiDB-lite"/>
    </source>
</evidence>
<dbReference type="InParanoid" id="A0A3R7ENG0"/>
<sequence length="201" mass="22722">LERKFTDQKVRGSNPTSASRLPLSRLGQPGSIPALVLPSGGMAARHRKSATAERFFFCKEVAVSSHIWKRLTCGSASHSVAKRFVRNLRGPGKRREKRLRTSAWGARWLKWLEREFTDRKVRGSNPTFASRFPLSRLGQPGSIPASVLPSGGMAARHRVLQLNNFYFLHHGKVQSLSDGSPWMHERHWGRDWAMCDNVSKH</sequence>
<reference evidence="2 3" key="1">
    <citation type="journal article" date="2018" name="Biotechnol. Adv.">
        <title>Improved genomic resources and new bioinformatic workflow for the carcinogenic parasite Clonorchis sinensis: Biotechnological implications.</title>
        <authorList>
            <person name="Wang D."/>
            <person name="Korhonen P.K."/>
            <person name="Gasser R.B."/>
            <person name="Young N.D."/>
        </authorList>
    </citation>
    <scope>NUCLEOTIDE SEQUENCE [LARGE SCALE GENOMIC DNA]</scope>
    <source>
        <strain evidence="2">Cs-k2</strain>
    </source>
</reference>
<dbReference type="EMBL" id="NIRI02000056">
    <property type="protein sequence ID" value="KAG5446548.1"/>
    <property type="molecule type" value="Genomic_DNA"/>
</dbReference>
<keyword evidence="3" id="KW-1185">Reference proteome</keyword>
<dbReference type="OrthoDB" id="427280at2759"/>
<dbReference type="AlphaFoldDB" id="A0A3R7ENG0"/>
<feature type="compositionally biased region" description="Basic and acidic residues" evidence="1">
    <location>
        <begin position="1"/>
        <end position="10"/>
    </location>
</feature>
<accession>A0A3R7ENG0</accession>
<feature type="region of interest" description="Disordered" evidence="1">
    <location>
        <begin position="1"/>
        <end position="26"/>
    </location>
</feature>